<evidence type="ECO:0000313" key="2">
    <source>
        <dbReference type="EMBL" id="QHU13169.1"/>
    </source>
</evidence>
<protein>
    <submittedName>
        <fullName evidence="2">Uncharacterized protein</fullName>
    </submittedName>
</protein>
<dbReference type="EMBL" id="MN740814">
    <property type="protein sequence ID" value="QHU13169.1"/>
    <property type="molecule type" value="Genomic_DNA"/>
</dbReference>
<name>A0A6C0K638_9ZZZZ</name>
<feature type="region of interest" description="Disordered" evidence="1">
    <location>
        <begin position="119"/>
        <end position="157"/>
    </location>
</feature>
<accession>A0A6C0K638</accession>
<reference evidence="2" key="1">
    <citation type="journal article" date="2020" name="Nature">
        <title>Giant virus diversity and host interactions through global metagenomics.</title>
        <authorList>
            <person name="Schulz F."/>
            <person name="Roux S."/>
            <person name="Paez-Espino D."/>
            <person name="Jungbluth S."/>
            <person name="Walsh D.A."/>
            <person name="Denef V.J."/>
            <person name="McMahon K.D."/>
            <person name="Konstantinidis K.T."/>
            <person name="Eloe-Fadrosh E.A."/>
            <person name="Kyrpides N.C."/>
            <person name="Woyke T."/>
        </authorList>
    </citation>
    <scope>NUCLEOTIDE SEQUENCE</scope>
    <source>
        <strain evidence="2">GVMAG-S-1101178-127</strain>
    </source>
</reference>
<feature type="compositionally biased region" description="Basic and acidic residues" evidence="1">
    <location>
        <begin position="133"/>
        <end position="146"/>
    </location>
</feature>
<proteinExistence type="predicted"/>
<evidence type="ECO:0000256" key="1">
    <source>
        <dbReference type="SAM" id="MobiDB-lite"/>
    </source>
</evidence>
<sequence length="157" mass="18232">MDLKFFRPRHRLITVGDVTIKDCGDEERIAVTCFADTGTLFMDGKFAPAHLTIGESLNWFLGETITDMDIEELYFDNSKVNGERPAHAWEKRTFLLSHWKQYARHNIQVRLVICLDDSDSDSEQNESVYVSMEEEKQPILDRKHEQQPSPLIIQPFS</sequence>
<dbReference type="AlphaFoldDB" id="A0A6C0K638"/>
<organism evidence="2">
    <name type="scientific">viral metagenome</name>
    <dbReference type="NCBI Taxonomy" id="1070528"/>
    <lineage>
        <taxon>unclassified sequences</taxon>
        <taxon>metagenomes</taxon>
        <taxon>organismal metagenomes</taxon>
    </lineage>
</organism>